<dbReference type="HOGENOM" id="CLU_626909_0_0_6"/>
<name>B5EUL7_ALIFM</name>
<dbReference type="RefSeq" id="WP_012534922.1">
    <property type="nucleotide sequence ID" value="NC_011186.1"/>
</dbReference>
<dbReference type="SUPFAM" id="SSF69304">
    <property type="entry name" value="Tricorn protease N-terminal domain"/>
    <property type="match status" value="1"/>
</dbReference>
<protein>
    <submittedName>
        <fullName evidence="2">Lipoprotein, putative</fullName>
    </submittedName>
</protein>
<organism evidence="2 3">
    <name type="scientific">Aliivibrio fischeri (strain MJ11)</name>
    <name type="common">Vibrio fischeri</name>
    <dbReference type="NCBI Taxonomy" id="388396"/>
    <lineage>
        <taxon>Bacteria</taxon>
        <taxon>Pseudomonadati</taxon>
        <taxon>Pseudomonadota</taxon>
        <taxon>Gammaproteobacteria</taxon>
        <taxon>Vibrionales</taxon>
        <taxon>Vibrionaceae</taxon>
        <taxon>Aliivibrio</taxon>
    </lineage>
</organism>
<dbReference type="PROSITE" id="PS51257">
    <property type="entry name" value="PROKAR_LIPOPROTEIN"/>
    <property type="match status" value="1"/>
</dbReference>
<dbReference type="EMBL" id="CP001133">
    <property type="protein sequence ID" value="ACH63744.1"/>
    <property type="molecule type" value="Genomic_DNA"/>
</dbReference>
<dbReference type="Proteomes" id="UP000001857">
    <property type="component" value="Chromosome II"/>
</dbReference>
<reference evidence="3" key="1">
    <citation type="submission" date="2008-08" db="EMBL/GenBank/DDBJ databases">
        <title>Complete sequence of Vibrio fischeri strain MJ11.</title>
        <authorList>
            <person name="Mandel M.J."/>
            <person name="Stabb E.V."/>
            <person name="Ruby E.G."/>
            <person name="Ferriera S."/>
            <person name="Johnson J."/>
            <person name="Kravitz S."/>
            <person name="Beeson K."/>
            <person name="Sutton G."/>
            <person name="Rogers Y.-H."/>
            <person name="Friedman R."/>
            <person name="Frazier M."/>
            <person name="Venter J.C."/>
        </authorList>
    </citation>
    <scope>NUCLEOTIDE SEQUENCE [LARGE SCALE GENOMIC DNA]</scope>
    <source>
        <strain evidence="3">MJ11</strain>
    </source>
</reference>
<evidence type="ECO:0000313" key="3">
    <source>
        <dbReference type="Proteomes" id="UP000001857"/>
    </source>
</evidence>
<reference evidence="2 3" key="2">
    <citation type="journal article" date="2009" name="Nature">
        <title>A single regulatory gene is sufficient to alter bacterial host range.</title>
        <authorList>
            <person name="Mandel M.J."/>
            <person name="Wollenberg M.S."/>
            <person name="Stabb E.V."/>
            <person name="Visick K.L."/>
            <person name="Ruby E.G."/>
        </authorList>
    </citation>
    <scope>NUCLEOTIDE SEQUENCE [LARGE SCALE GENOMIC DNA]</scope>
    <source>
        <strain evidence="2 3">MJ11</strain>
    </source>
</reference>
<keyword evidence="1" id="KW-0732">Signal</keyword>
<feature type="chain" id="PRO_5002832865" evidence="1">
    <location>
        <begin position="21"/>
        <end position="404"/>
    </location>
</feature>
<keyword evidence="2" id="KW-0449">Lipoprotein</keyword>
<sequence length="404" mass="47120">MNTKRNFALIGALLFTLITAGCGSDTQTEAERLYNRNLDFFVKGTEFRGRDINRTFPSLIPLSIPEKPVLDKWDQLYSQPQIMFHYGKDSTIYIMNMNGTDVRLLLHRDELGKLPASTGFTQRSNTGRYLLLKYYAMAGTNCAVFDLKNREIVSDTDACYNAQFSQDDHYFYYMDYHEFYPHRVDLEEKVTTKLLSDEVDVGGELFYPEGGDSGGFFVDDANDRFVWTLSPDIARKQPELPRTIVFRLSDMKLLGRQEYLPENCEGGRGYHMDRRYRVCGRDYATYLVSDPMTLVENAPYDEMIQSGKWYMDSKFREIYRYKQPGESGMFDKIKYNYRIMPKGSKDFSEYDNPGRFSAYLPPNLADNFDNMDLRVFFPAIPTQAQYQESYQRQLKERKEANNGK</sequence>
<dbReference type="KEGG" id="vfm:VFMJ11_A0836"/>
<evidence type="ECO:0000313" key="2">
    <source>
        <dbReference type="EMBL" id="ACH63744.1"/>
    </source>
</evidence>
<feature type="signal peptide" evidence="1">
    <location>
        <begin position="1"/>
        <end position="20"/>
    </location>
</feature>
<gene>
    <name evidence="2" type="ordered locus">VFMJ11_A0836</name>
</gene>
<dbReference type="AlphaFoldDB" id="B5EUL7"/>
<proteinExistence type="predicted"/>
<accession>B5EUL7</accession>
<evidence type="ECO:0000256" key="1">
    <source>
        <dbReference type="SAM" id="SignalP"/>
    </source>
</evidence>